<feature type="transmembrane region" description="Helical" evidence="2">
    <location>
        <begin position="25"/>
        <end position="45"/>
    </location>
</feature>
<feature type="region of interest" description="Disordered" evidence="1">
    <location>
        <begin position="199"/>
        <end position="232"/>
    </location>
</feature>
<evidence type="ECO:0000256" key="2">
    <source>
        <dbReference type="SAM" id="Phobius"/>
    </source>
</evidence>
<sequence length="325" mass="35115">MASLTLNLELPWSSSIDDDRRFNKILSISFVVLLLASIAVTIISVPEMERTEKEKLPPQLARVVLEKQELPPPKPVELPKPEEKKPEPTPEEKPVEKPPEVKPVEKPKEPVKAPPKASLEKAREQAENSGVMQFKDDLAEMREMMQTSAVETAATTVTNSTGEAAQVDRAMITSGAKVASGGINTAALSRDTGGVALSGRETTKVKSGLADGTKKAGQATAGNSNGAGGAARSEEEIRKIMEQHKGAIYSIYNRALRQNAALEGKMVVKIVIDPNGKIVEASLVSSELGDKDLEMKILQRIKLITFPASNVARTTLNQTFDFLPQ</sequence>
<dbReference type="InterPro" id="IPR049806">
    <property type="entry name" value="MasK-like_C"/>
</dbReference>
<protein>
    <submittedName>
        <fullName evidence="3">TonB family protein</fullName>
    </submittedName>
</protein>
<keyword evidence="2" id="KW-0812">Transmembrane</keyword>
<dbReference type="EMBL" id="JAVDVX010000006">
    <property type="protein sequence ID" value="MDR7091310.1"/>
    <property type="molecule type" value="Genomic_DNA"/>
</dbReference>
<dbReference type="Gene3D" id="3.30.1150.10">
    <property type="match status" value="1"/>
</dbReference>
<dbReference type="NCBIfam" id="NF033768">
    <property type="entry name" value="myxo_SS_tail"/>
    <property type="match status" value="1"/>
</dbReference>
<evidence type="ECO:0000256" key="1">
    <source>
        <dbReference type="SAM" id="MobiDB-lite"/>
    </source>
</evidence>
<dbReference type="RefSeq" id="WP_310074498.1">
    <property type="nucleotide sequence ID" value="NZ_JAVDVX010000006.1"/>
</dbReference>
<feature type="compositionally biased region" description="Basic and acidic residues" evidence="1">
    <location>
        <begin position="77"/>
        <end position="111"/>
    </location>
</feature>
<feature type="region of interest" description="Disordered" evidence="1">
    <location>
        <begin position="64"/>
        <end position="129"/>
    </location>
</feature>
<name>A0ABU1V1M2_9GAMM</name>
<evidence type="ECO:0000313" key="3">
    <source>
        <dbReference type="EMBL" id="MDR7091310.1"/>
    </source>
</evidence>
<reference evidence="3 4" key="1">
    <citation type="submission" date="2023-07" db="EMBL/GenBank/DDBJ databases">
        <title>Sorghum-associated microbial communities from plants grown in Nebraska, USA.</title>
        <authorList>
            <person name="Schachtman D."/>
        </authorList>
    </citation>
    <scope>NUCLEOTIDE SEQUENCE [LARGE SCALE GENOMIC DNA]</scope>
    <source>
        <strain evidence="3 4">BE190</strain>
    </source>
</reference>
<proteinExistence type="predicted"/>
<organism evidence="3 4">
    <name type="scientific">Cellvibrio fibrivorans</name>
    <dbReference type="NCBI Taxonomy" id="126350"/>
    <lineage>
        <taxon>Bacteria</taxon>
        <taxon>Pseudomonadati</taxon>
        <taxon>Pseudomonadota</taxon>
        <taxon>Gammaproteobacteria</taxon>
        <taxon>Cellvibrionales</taxon>
        <taxon>Cellvibrionaceae</taxon>
        <taxon>Cellvibrio</taxon>
    </lineage>
</organism>
<accession>A0ABU1V1M2</accession>
<keyword evidence="4" id="KW-1185">Reference proteome</keyword>
<dbReference type="SUPFAM" id="SSF74653">
    <property type="entry name" value="TolA/TonB C-terminal domain"/>
    <property type="match status" value="1"/>
</dbReference>
<dbReference type="Proteomes" id="UP001253595">
    <property type="component" value="Unassembled WGS sequence"/>
</dbReference>
<comment type="caution">
    <text evidence="3">The sequence shown here is derived from an EMBL/GenBank/DDBJ whole genome shotgun (WGS) entry which is preliminary data.</text>
</comment>
<evidence type="ECO:0000313" key="4">
    <source>
        <dbReference type="Proteomes" id="UP001253595"/>
    </source>
</evidence>
<gene>
    <name evidence="3" type="ORF">J2X05_003345</name>
</gene>
<keyword evidence="2" id="KW-1133">Transmembrane helix</keyword>
<keyword evidence="2" id="KW-0472">Membrane</keyword>